<feature type="domain" description="RING-type" evidence="2">
    <location>
        <begin position="6"/>
        <end position="46"/>
    </location>
</feature>
<feature type="transmembrane region" description="Helical" evidence="1">
    <location>
        <begin position="161"/>
        <end position="183"/>
    </location>
</feature>
<dbReference type="InterPro" id="IPR001841">
    <property type="entry name" value="Znf_RING"/>
</dbReference>
<keyword evidence="1" id="KW-1133">Transmembrane helix</keyword>
<protein>
    <recommendedName>
        <fullName evidence="2">RING-type domain-containing protein</fullName>
    </recommendedName>
</protein>
<proteinExistence type="predicted"/>
<dbReference type="Pfam" id="PF13639">
    <property type="entry name" value="zf-RING_2"/>
    <property type="match status" value="1"/>
</dbReference>
<dbReference type="AlphaFoldDB" id="A0A382NPE8"/>
<accession>A0A382NPE8</accession>
<dbReference type="InterPro" id="IPR013083">
    <property type="entry name" value="Znf_RING/FYVE/PHD"/>
</dbReference>
<reference evidence="3" key="1">
    <citation type="submission" date="2018-05" db="EMBL/GenBank/DDBJ databases">
        <authorList>
            <person name="Lanie J.A."/>
            <person name="Ng W.-L."/>
            <person name="Kazmierczak K.M."/>
            <person name="Andrzejewski T.M."/>
            <person name="Davidsen T.M."/>
            <person name="Wayne K.J."/>
            <person name="Tettelin H."/>
            <person name="Glass J.I."/>
            <person name="Rusch D."/>
            <person name="Podicherti R."/>
            <person name="Tsui H.-C.T."/>
            <person name="Winkler M.E."/>
        </authorList>
    </citation>
    <scope>NUCLEOTIDE SEQUENCE</scope>
</reference>
<dbReference type="SUPFAM" id="SSF57850">
    <property type="entry name" value="RING/U-box"/>
    <property type="match status" value="1"/>
</dbReference>
<evidence type="ECO:0000313" key="3">
    <source>
        <dbReference type="EMBL" id="SVC63054.1"/>
    </source>
</evidence>
<evidence type="ECO:0000259" key="2">
    <source>
        <dbReference type="PROSITE" id="PS50089"/>
    </source>
</evidence>
<name>A0A382NPE8_9ZZZZ</name>
<sequence length="184" mass="22069">MTNTECPICLDDIEKFDYYKLPCNHLICKACFKEFRKIYSTCCFCRRPFSIYYVEFIRFRPFNYGKSWHSVQEFLLIDMYLNSVSISDISELLEKTERSILNKLGRLKKTELYKLDILRQERLRNFIKKEEEERLRNFNMIIESHSGDDDDNNKFKKKMKIIVTGISISSILVISFCVSKYLIK</sequence>
<dbReference type="PROSITE" id="PS50089">
    <property type="entry name" value="ZF_RING_2"/>
    <property type="match status" value="1"/>
</dbReference>
<keyword evidence="1" id="KW-0812">Transmembrane</keyword>
<organism evidence="3">
    <name type="scientific">marine metagenome</name>
    <dbReference type="NCBI Taxonomy" id="408172"/>
    <lineage>
        <taxon>unclassified sequences</taxon>
        <taxon>metagenomes</taxon>
        <taxon>ecological metagenomes</taxon>
    </lineage>
</organism>
<dbReference type="EMBL" id="UINC01101880">
    <property type="protein sequence ID" value="SVC63054.1"/>
    <property type="molecule type" value="Genomic_DNA"/>
</dbReference>
<evidence type="ECO:0000256" key="1">
    <source>
        <dbReference type="SAM" id="Phobius"/>
    </source>
</evidence>
<dbReference type="Gene3D" id="3.30.40.10">
    <property type="entry name" value="Zinc/RING finger domain, C3HC4 (zinc finger)"/>
    <property type="match status" value="1"/>
</dbReference>
<gene>
    <name evidence="3" type="ORF">METZ01_LOCUS315908</name>
</gene>
<keyword evidence="1" id="KW-0472">Membrane</keyword>